<dbReference type="PANTHER" id="PTHR46268">
    <property type="entry name" value="STRESS RESPONSE PROTEIN NHAX"/>
    <property type="match status" value="1"/>
</dbReference>
<dbReference type="CDD" id="cd00293">
    <property type="entry name" value="USP-like"/>
    <property type="match status" value="1"/>
</dbReference>
<reference evidence="3" key="1">
    <citation type="journal article" date="2014" name="Int. J. Syst. Evol. Microbiol.">
        <title>Complete genome sequence of Corynebacterium casei LMG S-19264T (=DSM 44701T), isolated from a smear-ripened cheese.</title>
        <authorList>
            <consortium name="US DOE Joint Genome Institute (JGI-PGF)"/>
            <person name="Walter F."/>
            <person name="Albersmeier A."/>
            <person name="Kalinowski J."/>
            <person name="Ruckert C."/>
        </authorList>
    </citation>
    <scope>NUCLEOTIDE SEQUENCE</scope>
    <source>
        <strain evidence="3">JCM 31311</strain>
    </source>
</reference>
<feature type="domain" description="UspA" evidence="2">
    <location>
        <begin position="15"/>
        <end position="153"/>
    </location>
</feature>
<gene>
    <name evidence="3" type="ORF">GCM10008957_54640</name>
</gene>
<protein>
    <submittedName>
        <fullName evidence="3">Universal stress protein</fullName>
    </submittedName>
</protein>
<proteinExistence type="inferred from homology"/>
<reference evidence="3" key="2">
    <citation type="submission" date="2020-09" db="EMBL/GenBank/DDBJ databases">
        <authorList>
            <person name="Sun Q."/>
            <person name="Ohkuma M."/>
        </authorList>
    </citation>
    <scope>NUCLEOTIDE SEQUENCE</scope>
    <source>
        <strain evidence="3">JCM 31311</strain>
    </source>
</reference>
<sequence length="156" mass="16310">MTNPEGIPTSQSAAFQKIAVGVDFSPSARAALSLARQRFPGAQLKLIHVVDARAGAVPDFSTGGSVPVMPDVQVLGELSASDERQLDRLALQGEEEEVVMGDPAATLVEAAQMWGADLLVVGTHAQGVLDHFFEGSVAEAVQRRSKIPVLVVPLGA</sequence>
<dbReference type="Proteomes" id="UP000603865">
    <property type="component" value="Unassembled WGS sequence"/>
</dbReference>
<dbReference type="InterPro" id="IPR014729">
    <property type="entry name" value="Rossmann-like_a/b/a_fold"/>
</dbReference>
<evidence type="ECO:0000313" key="3">
    <source>
        <dbReference type="EMBL" id="GGR38699.1"/>
    </source>
</evidence>
<dbReference type="Pfam" id="PF00582">
    <property type="entry name" value="Usp"/>
    <property type="match status" value="1"/>
</dbReference>
<keyword evidence="4" id="KW-1185">Reference proteome</keyword>
<dbReference type="Gene3D" id="3.40.50.620">
    <property type="entry name" value="HUPs"/>
    <property type="match status" value="1"/>
</dbReference>
<comment type="caution">
    <text evidence="3">The sequence shown here is derived from an EMBL/GenBank/DDBJ whole genome shotgun (WGS) entry which is preliminary data.</text>
</comment>
<comment type="similarity">
    <text evidence="1">Belongs to the universal stress protein A family.</text>
</comment>
<dbReference type="InterPro" id="IPR006016">
    <property type="entry name" value="UspA"/>
</dbReference>
<name>A0A918KX46_9DEIO</name>
<dbReference type="EMBL" id="BMQL01000088">
    <property type="protein sequence ID" value="GGR38699.1"/>
    <property type="molecule type" value="Genomic_DNA"/>
</dbReference>
<evidence type="ECO:0000313" key="4">
    <source>
        <dbReference type="Proteomes" id="UP000603865"/>
    </source>
</evidence>
<evidence type="ECO:0000256" key="1">
    <source>
        <dbReference type="ARBA" id="ARBA00008791"/>
    </source>
</evidence>
<dbReference type="PRINTS" id="PR01438">
    <property type="entry name" value="UNVRSLSTRESS"/>
</dbReference>
<dbReference type="AlphaFoldDB" id="A0A918KX46"/>
<dbReference type="SUPFAM" id="SSF52402">
    <property type="entry name" value="Adenine nucleotide alpha hydrolases-like"/>
    <property type="match status" value="1"/>
</dbReference>
<dbReference type="InterPro" id="IPR006015">
    <property type="entry name" value="Universal_stress_UspA"/>
</dbReference>
<dbReference type="PANTHER" id="PTHR46268:SF6">
    <property type="entry name" value="UNIVERSAL STRESS PROTEIN UP12"/>
    <property type="match status" value="1"/>
</dbReference>
<organism evidence="3 4">
    <name type="scientific">Deinococcus ruber</name>
    <dbReference type="NCBI Taxonomy" id="1848197"/>
    <lineage>
        <taxon>Bacteria</taxon>
        <taxon>Thermotogati</taxon>
        <taxon>Deinococcota</taxon>
        <taxon>Deinococci</taxon>
        <taxon>Deinococcales</taxon>
        <taxon>Deinococcaceae</taxon>
        <taxon>Deinococcus</taxon>
    </lineage>
</organism>
<dbReference type="RefSeq" id="WP_189093693.1">
    <property type="nucleotide sequence ID" value="NZ_BMQL01000088.1"/>
</dbReference>
<evidence type="ECO:0000259" key="2">
    <source>
        <dbReference type="Pfam" id="PF00582"/>
    </source>
</evidence>
<accession>A0A918KX46</accession>